<feature type="domain" description="VPS9" evidence="3">
    <location>
        <begin position="352"/>
        <end position="513"/>
    </location>
</feature>
<dbReference type="EMBL" id="JAIWOZ010000002">
    <property type="protein sequence ID" value="KAH6609884.1"/>
    <property type="molecule type" value="Genomic_DNA"/>
</dbReference>
<feature type="region of interest" description="Disordered" evidence="2">
    <location>
        <begin position="1289"/>
        <end position="1325"/>
    </location>
</feature>
<dbReference type="GO" id="GO:0035091">
    <property type="term" value="F:phosphatidylinositol binding"/>
    <property type="evidence" value="ECO:0007669"/>
    <property type="project" value="InterPro"/>
</dbReference>
<dbReference type="Pfam" id="PF02204">
    <property type="entry name" value="VPS9"/>
    <property type="match status" value="1"/>
</dbReference>
<name>A0A9P8QRD2_9HYPO</name>
<feature type="region of interest" description="Disordered" evidence="2">
    <location>
        <begin position="169"/>
        <end position="190"/>
    </location>
</feature>
<dbReference type="GO" id="GO:0030133">
    <property type="term" value="C:transport vesicle"/>
    <property type="evidence" value="ECO:0007669"/>
    <property type="project" value="TreeGrafter"/>
</dbReference>
<dbReference type="PANTHER" id="PTHR24170:SF1">
    <property type="entry name" value="DOMAIN PROTEIN, PUTATIVE (AFU_ORTHOLOGUE AFUA_1G09870)-RELATED"/>
    <property type="match status" value="1"/>
</dbReference>
<evidence type="ECO:0000259" key="3">
    <source>
        <dbReference type="PROSITE" id="PS51205"/>
    </source>
</evidence>
<dbReference type="SMART" id="SM00248">
    <property type="entry name" value="ANK"/>
    <property type="match status" value="3"/>
</dbReference>
<feature type="region of interest" description="Disordered" evidence="2">
    <location>
        <begin position="548"/>
        <end position="576"/>
    </location>
</feature>
<dbReference type="CDD" id="cd06093">
    <property type="entry name" value="PX_domain"/>
    <property type="match status" value="1"/>
</dbReference>
<dbReference type="SUPFAM" id="SSF64268">
    <property type="entry name" value="PX domain"/>
    <property type="match status" value="1"/>
</dbReference>
<dbReference type="InterPro" id="IPR036871">
    <property type="entry name" value="PX_dom_sf"/>
</dbReference>
<dbReference type="PANTHER" id="PTHR24170">
    <property type="entry name" value="ANKYRIN REPEAT DOMAIN-CONTAINING PROTEIN 27"/>
    <property type="match status" value="1"/>
</dbReference>
<dbReference type="Pfam" id="PF13857">
    <property type="entry name" value="Ank_5"/>
    <property type="match status" value="1"/>
</dbReference>
<dbReference type="GO" id="GO:0097422">
    <property type="term" value="C:tubular endosome"/>
    <property type="evidence" value="ECO:0007669"/>
    <property type="project" value="TreeGrafter"/>
</dbReference>
<dbReference type="Gene3D" id="3.30.1520.10">
    <property type="entry name" value="Phox-like domain"/>
    <property type="match status" value="1"/>
</dbReference>
<dbReference type="GO" id="GO:0005769">
    <property type="term" value="C:early endosome"/>
    <property type="evidence" value="ECO:0007669"/>
    <property type="project" value="TreeGrafter"/>
</dbReference>
<feature type="region of interest" description="Disordered" evidence="2">
    <location>
        <begin position="1177"/>
        <end position="1198"/>
    </location>
</feature>
<evidence type="ECO:0000313" key="5">
    <source>
        <dbReference type="Proteomes" id="UP000827724"/>
    </source>
</evidence>
<dbReference type="GO" id="GO:0005085">
    <property type="term" value="F:guanyl-nucleotide exchange factor activity"/>
    <property type="evidence" value="ECO:0007669"/>
    <property type="project" value="TreeGrafter"/>
</dbReference>
<evidence type="ECO:0000313" key="4">
    <source>
        <dbReference type="EMBL" id="KAH6609884.1"/>
    </source>
</evidence>
<evidence type="ECO:0000256" key="2">
    <source>
        <dbReference type="SAM" id="MobiDB-lite"/>
    </source>
</evidence>
<reference evidence="4" key="1">
    <citation type="submission" date="2021-08" db="EMBL/GenBank/DDBJ databases">
        <title>Chromosome-Level Trichoderma cornu-damae using Hi-C Data.</title>
        <authorList>
            <person name="Kim C.S."/>
        </authorList>
    </citation>
    <scope>NUCLEOTIDE SEQUENCE</scope>
    <source>
        <strain evidence="4">KA19-0412C</strain>
    </source>
</reference>
<dbReference type="Gene3D" id="1.25.40.20">
    <property type="entry name" value="Ankyrin repeat-containing domain"/>
    <property type="match status" value="1"/>
</dbReference>
<comment type="caution">
    <text evidence="4">The sequence shown here is derived from an EMBL/GenBank/DDBJ whole genome shotgun (WGS) entry which is preliminary data.</text>
</comment>
<protein>
    <recommendedName>
        <fullName evidence="3">VPS9 domain-containing protein</fullName>
    </recommendedName>
</protein>
<dbReference type="GO" id="GO:0000149">
    <property type="term" value="F:SNARE binding"/>
    <property type="evidence" value="ECO:0007669"/>
    <property type="project" value="TreeGrafter"/>
</dbReference>
<dbReference type="SUPFAM" id="SSF109993">
    <property type="entry name" value="VPS9 domain"/>
    <property type="match status" value="1"/>
</dbReference>
<dbReference type="Gene3D" id="1.20.1050.80">
    <property type="entry name" value="VPS9 domain"/>
    <property type="match status" value="1"/>
</dbReference>
<dbReference type="InterPro" id="IPR003123">
    <property type="entry name" value="VPS9"/>
</dbReference>
<dbReference type="Proteomes" id="UP000827724">
    <property type="component" value="Unassembled WGS sequence"/>
</dbReference>
<dbReference type="OrthoDB" id="7464126at2759"/>
<organism evidence="4 5">
    <name type="scientific">Trichoderma cornu-damae</name>
    <dbReference type="NCBI Taxonomy" id="654480"/>
    <lineage>
        <taxon>Eukaryota</taxon>
        <taxon>Fungi</taxon>
        <taxon>Dikarya</taxon>
        <taxon>Ascomycota</taxon>
        <taxon>Pezizomycotina</taxon>
        <taxon>Sordariomycetes</taxon>
        <taxon>Hypocreomycetidae</taxon>
        <taxon>Hypocreales</taxon>
        <taxon>Hypocreaceae</taxon>
        <taxon>Trichoderma</taxon>
    </lineage>
</organism>
<evidence type="ECO:0000256" key="1">
    <source>
        <dbReference type="ARBA" id="ARBA00007428"/>
    </source>
</evidence>
<sequence>MQPLNPFLSAFFKSQVVAQCTPVHHHVLLVPLTDVLLTHRETESGAPAHEAVASDEFLASHVLRIAGPDGSAGGKDSTQNLREARGKARQFNTLNGRSVIVKDSFIYSNKGFKTLAQAQILYDTTWYPDVFEPRQWLVYFISKPLVGVWEEVRLEPAVLVSGVRSRAAAEQQQQQQQKRQVNGDSADNALPRKKDIRSFHDLFNHFPMIARQMQPGLEKLFVEFTTVFQKPLPPPPSAAYIPDPKPDGPVATAARRARADSLTAKGGKASLSNSLPVAEDFFAEDDEDIMRASLESAVTAAIDIFQGVDKQQLSLLGATTDLTGPLVEKLIERYIAENVHGLLFGKLSAIKRRDDLELEAKIRKMEYIDISQLGIAIDGGLRAKHDLVTQLSPAVDEFRRISVATSPQEMLDLLLSTMKMASQLTDTSRPLGGATAEPTSSEKAIMTVNADTLVSLLLYVVIRSQVKNLQARLAYIRNFIFVEDVDCGEMGYALSTFEAVLAYLLTDSAGLRRASKKNKALWDAAKGADLKELRNIMEPNPCAVNDDDIEDSDNDAAARGPAKTVHNLPNGSSRRPSLVLSASDRFSHGTGLGHVFPFQIANGDGANESMLDLPLKRTKRVAMDTRSLSSASEFSYHSMTASIGTLGSALEGDISVERLAQTSSALGESVLMMAVQSGSVETLAYLLSLSGYYPFGIVLGDVNNENTTLLSAAVQLGNRELINSLLDYLLDRANPGQLGQYFSVQDVWGRSVGHYLFNAPWMIGVIGPLIPWRQRDKNGQTPLFALCRCYDHVDYYVMVEDGIRAAQQTQLDGQPLHVDEHIDGKGNTLLHIMNDPRLALRILQYCDVDVNATNERKFTALMVASKYGRYDMVRALFADPRVDIGAKELRGLTAVELAKDDDVRNRIDDLGLFSMPPARDGRITGVVRAFFVEDSTVRLVLKSAAPTDHDSYTVTTSRRSLTDFEQLARLLAEEHPASWIPSISDTRWPFQLPSRPSRAALRDIQTRTDWFLKIMLSHPTLATHEMLWEFFLVPELQLEAMEKRTKLKAETRVDKIREEYEPMEDVREVEQFVNHAREMVRSINYSTKSVTRRANAVGQASTDFYDAAALLYRAVFTIQYLPPQHIVGMEVFVRAMAPVQHNPQAVFHTTLLAIQSTVQALLSSLSRPTSLIGQITAAKREADRNDSSATRPSRWPLGLLDDSRQRYQEEKEKRARQSREQAAYLTRELRYTQQTVAGELAGWQELHDQMGLRAIREYARGMVVQERVRLEGMMRALRIVRLGNYQQGVMGATSQRRPPSPPTDQKQETEDGDDVPSGNETNGVE</sequence>
<dbReference type="GO" id="GO:0005886">
    <property type="term" value="C:plasma membrane"/>
    <property type="evidence" value="ECO:0007669"/>
    <property type="project" value="TreeGrafter"/>
</dbReference>
<dbReference type="InterPro" id="IPR002110">
    <property type="entry name" value="Ankyrin_rpt"/>
</dbReference>
<dbReference type="InterPro" id="IPR037191">
    <property type="entry name" value="VPS9_dom_sf"/>
</dbReference>
<dbReference type="PROSITE" id="PS51205">
    <property type="entry name" value="VPS9"/>
    <property type="match status" value="1"/>
</dbReference>
<gene>
    <name evidence="4" type="ORF">Trco_003230</name>
</gene>
<dbReference type="InterPro" id="IPR036770">
    <property type="entry name" value="Ankyrin_rpt-contain_sf"/>
</dbReference>
<dbReference type="SUPFAM" id="SSF48403">
    <property type="entry name" value="Ankyrin repeat"/>
    <property type="match status" value="1"/>
</dbReference>
<dbReference type="GO" id="GO:0045022">
    <property type="term" value="P:early endosome to late endosome transport"/>
    <property type="evidence" value="ECO:0007669"/>
    <property type="project" value="TreeGrafter"/>
</dbReference>
<accession>A0A9P8QRD2</accession>
<keyword evidence="5" id="KW-1185">Reference proteome</keyword>
<proteinExistence type="inferred from homology"/>
<dbReference type="InterPro" id="IPR051248">
    <property type="entry name" value="UPF0507/Ank_repeat_27"/>
</dbReference>
<comment type="similarity">
    <text evidence="1">Belongs to the UPF0507 family.</text>
</comment>
<dbReference type="GO" id="GO:0005770">
    <property type="term" value="C:late endosome"/>
    <property type="evidence" value="ECO:0007669"/>
    <property type="project" value="TreeGrafter"/>
</dbReference>